<proteinExistence type="predicted"/>
<protein>
    <submittedName>
        <fullName evidence="2">Uncharacterized protein</fullName>
    </submittedName>
</protein>
<evidence type="ECO:0000313" key="3">
    <source>
        <dbReference type="Proteomes" id="UP000053820"/>
    </source>
</evidence>
<gene>
    <name evidence="2" type="ORF">HYDPIDRAFT_29032</name>
</gene>
<keyword evidence="3" id="KW-1185">Reference proteome</keyword>
<feature type="compositionally biased region" description="Basic and acidic residues" evidence="1">
    <location>
        <begin position="118"/>
        <end position="127"/>
    </location>
</feature>
<reference evidence="2 3" key="1">
    <citation type="submission" date="2014-04" db="EMBL/GenBank/DDBJ databases">
        <title>Evolutionary Origins and Diversification of the Mycorrhizal Mutualists.</title>
        <authorList>
            <consortium name="DOE Joint Genome Institute"/>
            <consortium name="Mycorrhizal Genomics Consortium"/>
            <person name="Kohler A."/>
            <person name="Kuo A."/>
            <person name="Nagy L.G."/>
            <person name="Floudas D."/>
            <person name="Copeland A."/>
            <person name="Barry K.W."/>
            <person name="Cichocki N."/>
            <person name="Veneault-Fourrey C."/>
            <person name="LaButti K."/>
            <person name="Lindquist E.A."/>
            <person name="Lipzen A."/>
            <person name="Lundell T."/>
            <person name="Morin E."/>
            <person name="Murat C."/>
            <person name="Riley R."/>
            <person name="Ohm R."/>
            <person name="Sun H."/>
            <person name="Tunlid A."/>
            <person name="Henrissat B."/>
            <person name="Grigoriev I.V."/>
            <person name="Hibbett D.S."/>
            <person name="Martin F."/>
        </authorList>
    </citation>
    <scope>NUCLEOTIDE SEQUENCE [LARGE SCALE GENOMIC DNA]</scope>
    <source>
        <strain evidence="2 3">MD-312</strain>
    </source>
</reference>
<name>A0A0C9WER4_9AGAM</name>
<feature type="region of interest" description="Disordered" evidence="1">
    <location>
        <begin position="91"/>
        <end position="254"/>
    </location>
</feature>
<evidence type="ECO:0000256" key="1">
    <source>
        <dbReference type="SAM" id="MobiDB-lite"/>
    </source>
</evidence>
<organism evidence="2 3">
    <name type="scientific">Hydnomerulius pinastri MD-312</name>
    <dbReference type="NCBI Taxonomy" id="994086"/>
    <lineage>
        <taxon>Eukaryota</taxon>
        <taxon>Fungi</taxon>
        <taxon>Dikarya</taxon>
        <taxon>Basidiomycota</taxon>
        <taxon>Agaricomycotina</taxon>
        <taxon>Agaricomycetes</taxon>
        <taxon>Agaricomycetidae</taxon>
        <taxon>Boletales</taxon>
        <taxon>Boletales incertae sedis</taxon>
        <taxon>Leucogyrophana</taxon>
    </lineage>
</organism>
<feature type="compositionally biased region" description="Basic and acidic residues" evidence="1">
    <location>
        <begin position="192"/>
        <end position="201"/>
    </location>
</feature>
<feature type="compositionally biased region" description="Basic and acidic residues" evidence="1">
    <location>
        <begin position="136"/>
        <end position="151"/>
    </location>
</feature>
<dbReference type="EMBL" id="KN839848">
    <property type="protein sequence ID" value="KIJ64136.1"/>
    <property type="molecule type" value="Genomic_DNA"/>
</dbReference>
<accession>A0A0C9WER4</accession>
<feature type="compositionally biased region" description="Basic and acidic residues" evidence="1">
    <location>
        <begin position="237"/>
        <end position="254"/>
    </location>
</feature>
<dbReference type="Proteomes" id="UP000053820">
    <property type="component" value="Unassembled WGS sequence"/>
</dbReference>
<evidence type="ECO:0000313" key="2">
    <source>
        <dbReference type="EMBL" id="KIJ64136.1"/>
    </source>
</evidence>
<sequence>MTDLTDIVDVYKQGGPLVEAIPLVKSRSGSDQVKRVLLTTTEAPHLCPTATAAPPSAPAPPHTLALLNTITPPLALALLNALAPLNIDNDEFEEDEGNNTRRLPQLKRARGPPQGHVDQGRGDRSDGTNDYNHPQEAGHRGQKEHHHECAGRHYSPTCSESSDIDIIDAQPAKHSKTCARDPSSSPAPARYEQYDNDRDASPRPSRHRKHDRPCAPSAGPSRQDTSHGKNAHRHDKKRDDEKYRQERRVRGDRY</sequence>
<dbReference type="HOGENOM" id="CLU_073510_0_0_1"/>
<dbReference type="AlphaFoldDB" id="A0A0C9WER4"/>